<name>A0A9N9K2V3_9GLOM</name>
<gene>
    <name evidence="1" type="ORF">RFULGI_LOCUS18152</name>
</gene>
<evidence type="ECO:0000313" key="2">
    <source>
        <dbReference type="Proteomes" id="UP000789396"/>
    </source>
</evidence>
<sequence length="103" mass="11369">GGALAPRPTGFTSPAANDKWHRLPWYLLGGGYHALVRLSSTKGAKPRAETRAKITAAGLRGGLLWSPGPPNSKQVLRWHMRLMTEWREGLKALDRDCLLDRAL</sequence>
<reference evidence="1" key="1">
    <citation type="submission" date="2021-06" db="EMBL/GenBank/DDBJ databases">
        <authorList>
            <person name="Kallberg Y."/>
            <person name="Tangrot J."/>
            <person name="Rosling A."/>
        </authorList>
    </citation>
    <scope>NUCLEOTIDE SEQUENCE</scope>
    <source>
        <strain evidence="1">IN212</strain>
    </source>
</reference>
<evidence type="ECO:0000313" key="1">
    <source>
        <dbReference type="EMBL" id="CAG8805244.1"/>
    </source>
</evidence>
<dbReference type="EMBL" id="CAJVPZ010077247">
    <property type="protein sequence ID" value="CAG8805244.1"/>
    <property type="molecule type" value="Genomic_DNA"/>
</dbReference>
<comment type="caution">
    <text evidence="1">The sequence shown here is derived from an EMBL/GenBank/DDBJ whole genome shotgun (WGS) entry which is preliminary data.</text>
</comment>
<dbReference type="AlphaFoldDB" id="A0A9N9K2V3"/>
<accession>A0A9N9K2V3</accession>
<proteinExistence type="predicted"/>
<feature type="non-terminal residue" evidence="1">
    <location>
        <position position="1"/>
    </location>
</feature>
<feature type="non-terminal residue" evidence="1">
    <location>
        <position position="103"/>
    </location>
</feature>
<protein>
    <submittedName>
        <fullName evidence="1">7232_t:CDS:1</fullName>
    </submittedName>
</protein>
<dbReference type="Proteomes" id="UP000789396">
    <property type="component" value="Unassembled WGS sequence"/>
</dbReference>
<keyword evidence="2" id="KW-1185">Reference proteome</keyword>
<organism evidence="1 2">
    <name type="scientific">Racocetra fulgida</name>
    <dbReference type="NCBI Taxonomy" id="60492"/>
    <lineage>
        <taxon>Eukaryota</taxon>
        <taxon>Fungi</taxon>
        <taxon>Fungi incertae sedis</taxon>
        <taxon>Mucoromycota</taxon>
        <taxon>Glomeromycotina</taxon>
        <taxon>Glomeromycetes</taxon>
        <taxon>Diversisporales</taxon>
        <taxon>Gigasporaceae</taxon>
        <taxon>Racocetra</taxon>
    </lineage>
</organism>